<evidence type="ECO:0000313" key="6">
    <source>
        <dbReference type="EMBL" id="BBK24994.1"/>
    </source>
</evidence>
<evidence type="ECO:0000256" key="5">
    <source>
        <dbReference type="ARBA" id="ARBA00023172"/>
    </source>
</evidence>
<sequence length="374" mass="43839">MKEVRCRYCGFTCYKYGKTRAGTQRWKCRECGNVFTLPINRDAKDFSMFLDWLFSKDTQKDMTGEGRNFRRKTAKFWDIWAMPPKIEEPRETVYVDGIYLARKACILICCDEHHVLGWYLCRYERAFAWEALMSRIAEPRIVVSDGGPGFQKALKKVWPNARLQRCIFHVFCQIRRYTTTRPRTLAGAQLYMLARDLLEIKTLKKAEKWVSRFESWTMKHKEFLKEMTMDDRGVMRHTHERLIKAKTSLISLIKSGNLFTYLKEADEFPSPYPATNNLIEGGVNAQLRAMLRNHRGLSVERRIKAVFWWCYMHSPKPLSLSEILKVMPTDKSISTIYNSISSQQRLADSIPAWGDAIMWDELHNSGFNPSHGWD</sequence>
<evidence type="ECO:0000313" key="8">
    <source>
        <dbReference type="Proteomes" id="UP000320585"/>
    </source>
</evidence>
<keyword evidence="4" id="KW-0238">DNA-binding</keyword>
<keyword evidence="3" id="KW-0815">Transposition</keyword>
<dbReference type="OrthoDB" id="9793302at2"/>
<dbReference type="GO" id="GO:0004803">
    <property type="term" value="F:transposase activity"/>
    <property type="evidence" value="ECO:0007669"/>
    <property type="project" value="InterPro"/>
</dbReference>
<dbReference type="GO" id="GO:0003677">
    <property type="term" value="F:DNA binding"/>
    <property type="evidence" value="ECO:0007669"/>
    <property type="project" value="UniProtKB-KW"/>
</dbReference>
<evidence type="ECO:0000256" key="2">
    <source>
        <dbReference type="ARBA" id="ARBA00010961"/>
    </source>
</evidence>
<dbReference type="GO" id="GO:0006313">
    <property type="term" value="P:DNA transposition"/>
    <property type="evidence" value="ECO:0007669"/>
    <property type="project" value="InterPro"/>
</dbReference>
<dbReference type="Proteomes" id="UP000320585">
    <property type="component" value="Chromosome"/>
</dbReference>
<dbReference type="RefSeq" id="WP_143332484.1">
    <property type="nucleotide sequence ID" value="NZ_AP019697.1"/>
</dbReference>
<dbReference type="EMBL" id="AP019697">
    <property type="protein sequence ID" value="BBK24994.1"/>
    <property type="molecule type" value="Genomic_DNA"/>
</dbReference>
<dbReference type="InterPro" id="IPR048004">
    <property type="entry name" value="IS1249_transpos"/>
</dbReference>
<organism evidence="7 8">
    <name type="scientific">Dialister hominis</name>
    <dbReference type="NCBI Taxonomy" id="2582419"/>
    <lineage>
        <taxon>Bacteria</taxon>
        <taxon>Bacillati</taxon>
        <taxon>Bacillota</taxon>
        <taxon>Negativicutes</taxon>
        <taxon>Veillonellales</taxon>
        <taxon>Veillonellaceae</taxon>
        <taxon>Dialister</taxon>
    </lineage>
</organism>
<evidence type="ECO:0000256" key="1">
    <source>
        <dbReference type="ARBA" id="ARBA00002190"/>
    </source>
</evidence>
<proteinExistence type="inferred from homology"/>
<name>A0A8D4UUU7_9FIRM</name>
<evidence type="ECO:0000256" key="4">
    <source>
        <dbReference type="ARBA" id="ARBA00023125"/>
    </source>
</evidence>
<gene>
    <name evidence="6" type="ORF">Dia5BBH33_09290</name>
    <name evidence="7" type="ORF">Dia5BBH33_12690</name>
</gene>
<evidence type="ECO:0000256" key="3">
    <source>
        <dbReference type="ARBA" id="ARBA00022578"/>
    </source>
</evidence>
<dbReference type="NCBIfam" id="NF033544">
    <property type="entry name" value="transpos_IS1249"/>
    <property type="match status" value="1"/>
</dbReference>
<dbReference type="KEGG" id="dho:Dia5BBH33_09290"/>
<dbReference type="AlphaFoldDB" id="A0A8D4UUU7"/>
<comment type="function">
    <text evidence="1">Required for the transposition of the insertion element.</text>
</comment>
<comment type="similarity">
    <text evidence="2">Belongs to the transposase mutator family.</text>
</comment>
<dbReference type="GeneID" id="92716494"/>
<dbReference type="InterPro" id="IPR001207">
    <property type="entry name" value="Transposase_mutator"/>
</dbReference>
<keyword evidence="5" id="KW-0233">DNA recombination</keyword>
<reference evidence="7" key="2">
    <citation type="journal article" date="2020" name="Int. J. Syst. Evol. Microbiol.">
        <title>Dialister hominis sp. nov., isolated from human faeces.</title>
        <authorList>
            <person name="Sakamoto M."/>
            <person name="Ikeyama N."/>
            <person name="Toyoda A."/>
            <person name="Murakami T."/>
            <person name="Mori H."/>
            <person name="Iino T."/>
            <person name="Ohkuma M."/>
        </authorList>
    </citation>
    <scope>NUCLEOTIDE SEQUENCE</scope>
    <source>
        <strain evidence="7">5BBH33</strain>
    </source>
</reference>
<dbReference type="KEGG" id="dho:Dia5BBH33_12690"/>
<keyword evidence="8" id="KW-1185">Reference proteome</keyword>
<dbReference type="Pfam" id="PF00872">
    <property type="entry name" value="Transposase_mut"/>
    <property type="match status" value="1"/>
</dbReference>
<protein>
    <submittedName>
        <fullName evidence="7">Transposase</fullName>
    </submittedName>
</protein>
<evidence type="ECO:0000313" key="7">
    <source>
        <dbReference type="EMBL" id="BBK25334.1"/>
    </source>
</evidence>
<dbReference type="PROSITE" id="PS01007">
    <property type="entry name" value="TRANSPOSASE_MUTATOR"/>
    <property type="match status" value="1"/>
</dbReference>
<accession>A0A8D4UUU7</accession>
<dbReference type="EMBL" id="AP019697">
    <property type="protein sequence ID" value="BBK25334.1"/>
    <property type="molecule type" value="Genomic_DNA"/>
</dbReference>
<reference evidence="8" key="1">
    <citation type="submission" date="2019-05" db="EMBL/GenBank/DDBJ databases">
        <title>Complete genome sequencing of Dialister sp. strain 5BBH33.</title>
        <authorList>
            <person name="Sakamoto M."/>
            <person name="Murakami T."/>
            <person name="Mori H."/>
        </authorList>
    </citation>
    <scope>NUCLEOTIDE SEQUENCE [LARGE SCALE GENOMIC DNA]</scope>
    <source>
        <strain evidence="8">5BBH33</strain>
    </source>
</reference>